<keyword evidence="1" id="KW-1133">Transmembrane helix</keyword>
<accession>A0ABW5JLD9</accession>
<dbReference type="RefSeq" id="WP_390300846.1">
    <property type="nucleotide sequence ID" value="NZ_JBHULI010000024.1"/>
</dbReference>
<comment type="caution">
    <text evidence="2">The sequence shown here is derived from an EMBL/GenBank/DDBJ whole genome shotgun (WGS) entry which is preliminary data.</text>
</comment>
<keyword evidence="3" id="KW-1185">Reference proteome</keyword>
<keyword evidence="1" id="KW-0472">Membrane</keyword>
<reference evidence="3" key="1">
    <citation type="journal article" date="2019" name="Int. J. Syst. Evol. Microbiol.">
        <title>The Global Catalogue of Microorganisms (GCM) 10K type strain sequencing project: providing services to taxonomists for standard genome sequencing and annotation.</title>
        <authorList>
            <consortium name="The Broad Institute Genomics Platform"/>
            <consortium name="The Broad Institute Genome Sequencing Center for Infectious Disease"/>
            <person name="Wu L."/>
            <person name="Ma J."/>
        </authorList>
    </citation>
    <scope>NUCLEOTIDE SEQUENCE [LARGE SCALE GENOMIC DNA]</scope>
    <source>
        <strain evidence="3">KCTC 52042</strain>
    </source>
</reference>
<proteinExistence type="predicted"/>
<name>A0ABW5JLD9_9BACT</name>
<feature type="transmembrane region" description="Helical" evidence="1">
    <location>
        <begin position="44"/>
        <end position="65"/>
    </location>
</feature>
<evidence type="ECO:0000313" key="3">
    <source>
        <dbReference type="Proteomes" id="UP001597460"/>
    </source>
</evidence>
<evidence type="ECO:0000256" key="1">
    <source>
        <dbReference type="SAM" id="Phobius"/>
    </source>
</evidence>
<feature type="transmembrane region" description="Helical" evidence="1">
    <location>
        <begin position="71"/>
        <end position="98"/>
    </location>
</feature>
<protein>
    <submittedName>
        <fullName evidence="2">Uncharacterized protein</fullName>
    </submittedName>
</protein>
<evidence type="ECO:0000313" key="2">
    <source>
        <dbReference type="EMBL" id="MFD2532414.1"/>
    </source>
</evidence>
<sequence length="116" mass="13832">MKKKNEIEQELDQKEFENEIGRDLNSQYQRIETHEKMHQDKNPYLIGAMNFFSTLFFFELFYWLVKSFINAFTLGFTAGFFTTMDPYIHIAVFILCIASVVQKRSAVEVVIDRWPF</sequence>
<dbReference type="Proteomes" id="UP001597460">
    <property type="component" value="Unassembled WGS sequence"/>
</dbReference>
<dbReference type="EMBL" id="JBHULI010000024">
    <property type="protein sequence ID" value="MFD2532414.1"/>
    <property type="molecule type" value="Genomic_DNA"/>
</dbReference>
<keyword evidence="1" id="KW-0812">Transmembrane</keyword>
<gene>
    <name evidence="2" type="ORF">ACFSVN_08155</name>
</gene>
<organism evidence="2 3">
    <name type="scientific">Gracilimonas halophila</name>
    <dbReference type="NCBI Taxonomy" id="1834464"/>
    <lineage>
        <taxon>Bacteria</taxon>
        <taxon>Pseudomonadati</taxon>
        <taxon>Balneolota</taxon>
        <taxon>Balneolia</taxon>
        <taxon>Balneolales</taxon>
        <taxon>Balneolaceae</taxon>
        <taxon>Gracilimonas</taxon>
    </lineage>
</organism>